<dbReference type="RefSeq" id="WP_155707174.1">
    <property type="nucleotide sequence ID" value="NZ_BMWU01000014.1"/>
</dbReference>
<dbReference type="PRINTS" id="PR00111">
    <property type="entry name" value="ABHYDROLASE"/>
</dbReference>
<dbReference type="InterPro" id="IPR000073">
    <property type="entry name" value="AB_hydrolase_1"/>
</dbReference>
<organism evidence="4 5">
    <name type="scientific">Pseudoduganella dura</name>
    <dbReference type="NCBI Taxonomy" id="321982"/>
    <lineage>
        <taxon>Bacteria</taxon>
        <taxon>Pseudomonadati</taxon>
        <taxon>Pseudomonadota</taxon>
        <taxon>Betaproteobacteria</taxon>
        <taxon>Burkholderiales</taxon>
        <taxon>Oxalobacteraceae</taxon>
        <taxon>Telluria group</taxon>
        <taxon>Pseudoduganella</taxon>
    </lineage>
</organism>
<name>A0A6I3X9F6_9BURK</name>
<evidence type="ECO:0000256" key="1">
    <source>
        <dbReference type="SAM" id="MobiDB-lite"/>
    </source>
</evidence>
<evidence type="ECO:0000313" key="5">
    <source>
        <dbReference type="Proteomes" id="UP000431684"/>
    </source>
</evidence>
<dbReference type="AlphaFoldDB" id="A0A6I3X9F6"/>
<dbReference type="GO" id="GO:0051920">
    <property type="term" value="F:peroxiredoxin activity"/>
    <property type="evidence" value="ECO:0007669"/>
    <property type="project" value="InterPro"/>
</dbReference>
<reference evidence="4 5" key="1">
    <citation type="submission" date="2019-11" db="EMBL/GenBank/DDBJ databases">
        <title>Draft Genome Sequences of Six Type Strains of the Genus Massilia.</title>
        <authorList>
            <person name="Miess H."/>
            <person name="Frediansyah A."/>
            <person name="Goeker M."/>
            <person name="Gross H."/>
        </authorList>
    </citation>
    <scope>NUCLEOTIDE SEQUENCE [LARGE SCALE GENOMIC DNA]</scope>
    <source>
        <strain evidence="4 5">DSM 17513</strain>
    </source>
</reference>
<dbReference type="Gene3D" id="3.40.50.1820">
    <property type="entry name" value="alpha/beta hydrolase"/>
    <property type="match status" value="1"/>
</dbReference>
<dbReference type="PANTHER" id="PTHR33570">
    <property type="entry name" value="4-CARBOXYMUCONOLACTONE DECARBOXYLASE FAMILY PROTEIN"/>
    <property type="match status" value="1"/>
</dbReference>
<dbReference type="InterPro" id="IPR052512">
    <property type="entry name" value="4CMD/NDH-1_regulator"/>
</dbReference>
<feature type="region of interest" description="Disordered" evidence="1">
    <location>
        <begin position="137"/>
        <end position="159"/>
    </location>
</feature>
<dbReference type="InterPro" id="IPR029032">
    <property type="entry name" value="AhpD-like"/>
</dbReference>
<dbReference type="InterPro" id="IPR003779">
    <property type="entry name" value="CMD-like"/>
</dbReference>
<sequence>MTYDPFDHDFERGLQNRRTILGDEWVDRSLNNANAFNADFQNLITRFAWNEIWGRPGLEYKTRRAIVLSITIALGRWEEFELHVRAALRAGATGGLTPDEIKEVLMQSAIYAGVPAANTAFAHTQQILRETGDAAAGTLAPTQPGSVPHPGIGRAGRTASRPALHYTVREPRNGQAPRRTVVLSHALGMDLAMWDGLANLLAEDSRVIAYDHRGHGGSEAPEGAYDMAALADDAARLLLELGTGPVTWIGLSMGGMVGQELALRHPALVEALVIANSSSGYPEAAREGWQQRIATVREQGIEAIADTVMGRYFHEAFRGTHGGTVARWRRRLASTDPVGYTGCCHAVGNVDTTARLPSIAVPTLVIAGKLDQGAPVAMSQTIADAIPGARLVVLADASHIAAIEQPAAFARAVQAFLQEQ</sequence>
<dbReference type="InterPro" id="IPR029058">
    <property type="entry name" value="AB_hydrolase_fold"/>
</dbReference>
<keyword evidence="5" id="KW-1185">Reference proteome</keyword>
<dbReference type="SUPFAM" id="SSF53474">
    <property type="entry name" value="alpha/beta-Hydrolases"/>
    <property type="match status" value="1"/>
</dbReference>
<comment type="caution">
    <text evidence="4">The sequence shown here is derived from an EMBL/GenBank/DDBJ whole genome shotgun (WGS) entry which is preliminary data.</text>
</comment>
<feature type="domain" description="Carboxymuconolactone decarboxylase-like" evidence="3">
    <location>
        <begin position="39"/>
        <end position="124"/>
    </location>
</feature>
<accession>A0A6I3X9F6</accession>
<dbReference type="SUPFAM" id="SSF69118">
    <property type="entry name" value="AhpD-like"/>
    <property type="match status" value="1"/>
</dbReference>
<dbReference type="Pfam" id="PF00561">
    <property type="entry name" value="Abhydrolase_1"/>
    <property type="match status" value="1"/>
</dbReference>
<dbReference type="GO" id="GO:0016787">
    <property type="term" value="F:hydrolase activity"/>
    <property type="evidence" value="ECO:0007669"/>
    <property type="project" value="UniProtKB-KW"/>
</dbReference>
<proteinExistence type="predicted"/>
<evidence type="ECO:0000313" key="4">
    <source>
        <dbReference type="EMBL" id="MUI11240.1"/>
    </source>
</evidence>
<dbReference type="OrthoDB" id="9793083at2"/>
<dbReference type="Proteomes" id="UP000431684">
    <property type="component" value="Unassembled WGS sequence"/>
</dbReference>
<evidence type="ECO:0000259" key="3">
    <source>
        <dbReference type="Pfam" id="PF02627"/>
    </source>
</evidence>
<protein>
    <submittedName>
        <fullName evidence="4">Alpha/beta fold hydrolase</fullName>
    </submittedName>
</protein>
<keyword evidence="4" id="KW-0378">Hydrolase</keyword>
<feature type="domain" description="AB hydrolase-1" evidence="2">
    <location>
        <begin position="180"/>
        <end position="405"/>
    </location>
</feature>
<dbReference type="Gene3D" id="1.20.1290.10">
    <property type="entry name" value="AhpD-like"/>
    <property type="match status" value="1"/>
</dbReference>
<evidence type="ECO:0000259" key="2">
    <source>
        <dbReference type="Pfam" id="PF00561"/>
    </source>
</evidence>
<dbReference type="EMBL" id="WNWM01000002">
    <property type="protein sequence ID" value="MUI11240.1"/>
    <property type="molecule type" value="Genomic_DNA"/>
</dbReference>
<dbReference type="Pfam" id="PF02627">
    <property type="entry name" value="CMD"/>
    <property type="match status" value="1"/>
</dbReference>
<dbReference type="PANTHER" id="PTHR33570:SF2">
    <property type="entry name" value="CARBOXYMUCONOLACTONE DECARBOXYLASE-LIKE DOMAIN-CONTAINING PROTEIN"/>
    <property type="match status" value="1"/>
</dbReference>
<gene>
    <name evidence="4" type="ORF">GJV26_01845</name>
</gene>